<dbReference type="GO" id="GO:0016020">
    <property type="term" value="C:membrane"/>
    <property type="evidence" value="ECO:0007669"/>
    <property type="project" value="UniProtKB-SubCell"/>
</dbReference>
<evidence type="ECO:0000256" key="1">
    <source>
        <dbReference type="ARBA" id="ARBA00004141"/>
    </source>
</evidence>
<feature type="domain" description="Cation efflux protein transmembrane" evidence="7">
    <location>
        <begin position="17"/>
        <end position="226"/>
    </location>
</feature>
<feature type="transmembrane region" description="Helical" evidence="6">
    <location>
        <begin position="12"/>
        <end position="33"/>
    </location>
</feature>
<dbReference type="RefSeq" id="WP_125309017.1">
    <property type="nucleotide sequence ID" value="NZ_RSEC01000036.1"/>
</dbReference>
<dbReference type="NCBIfam" id="TIGR01297">
    <property type="entry name" value="CDF"/>
    <property type="match status" value="1"/>
</dbReference>
<organism evidence="8 9">
    <name type="scientific">Amycolatopsis eburnea</name>
    <dbReference type="NCBI Taxonomy" id="2267691"/>
    <lineage>
        <taxon>Bacteria</taxon>
        <taxon>Bacillati</taxon>
        <taxon>Actinomycetota</taxon>
        <taxon>Actinomycetes</taxon>
        <taxon>Pseudonocardiales</taxon>
        <taxon>Pseudonocardiaceae</taxon>
        <taxon>Amycolatopsis</taxon>
    </lineage>
</organism>
<keyword evidence="2" id="KW-0813">Transport</keyword>
<evidence type="ECO:0000313" key="9">
    <source>
        <dbReference type="Proteomes" id="UP000267081"/>
    </source>
</evidence>
<dbReference type="InterPro" id="IPR036837">
    <property type="entry name" value="Cation_efflux_CTD_sf"/>
</dbReference>
<dbReference type="InterPro" id="IPR002524">
    <property type="entry name" value="Cation_efflux"/>
</dbReference>
<sequence length="333" mass="35778">MTEETENSGGESTLTVLLAGGVNLAIAVMKLIAGIITGSGAMLSEAAHSVADTFTEVLLLTALKRSDRPADRVHPFGYGKERYFWSLLAAVSIFASGSMFALYEGVSTLLGHGEAQSTSILSYIVLAVAFLLEGTSWVQAVRQTVRESKAESRSFWTYLRLIDDPTPKTVLFEDSAALIGLLVAFAGIGLHQLTGSEVWDGVASIVIGVLLAFVAYLLGRTNRGLLIGRQASPEIVRGVRDHLSAAPEIEAVVDLQTMLMGTDQVLVCTRVDFDDALGAGDVERACVRLAGELTESFNDVTEVFIEPVPRTDPDLRATVLARYGDIAERWNTP</sequence>
<evidence type="ECO:0000256" key="5">
    <source>
        <dbReference type="ARBA" id="ARBA00023136"/>
    </source>
</evidence>
<keyword evidence="5 6" id="KW-0472">Membrane</keyword>
<dbReference type="SUPFAM" id="SSF161111">
    <property type="entry name" value="Cation efflux protein transmembrane domain-like"/>
    <property type="match status" value="1"/>
</dbReference>
<protein>
    <submittedName>
        <fullName evidence="8">Cation transporter</fullName>
    </submittedName>
</protein>
<evidence type="ECO:0000256" key="6">
    <source>
        <dbReference type="SAM" id="Phobius"/>
    </source>
</evidence>
<feature type="transmembrane region" description="Helical" evidence="6">
    <location>
        <begin position="83"/>
        <end position="103"/>
    </location>
</feature>
<keyword evidence="3 6" id="KW-0812">Transmembrane</keyword>
<comment type="subcellular location">
    <subcellularLocation>
        <location evidence="1">Membrane</location>
        <topology evidence="1">Multi-pass membrane protein</topology>
    </subcellularLocation>
</comment>
<name>A0A427TC40_9PSEU</name>
<dbReference type="InterPro" id="IPR040177">
    <property type="entry name" value="SLC30A9"/>
</dbReference>
<evidence type="ECO:0000259" key="7">
    <source>
        <dbReference type="Pfam" id="PF01545"/>
    </source>
</evidence>
<feature type="transmembrane region" description="Helical" evidence="6">
    <location>
        <begin position="202"/>
        <end position="219"/>
    </location>
</feature>
<keyword evidence="4 6" id="KW-1133">Transmembrane helix</keyword>
<proteinExistence type="predicted"/>
<dbReference type="GO" id="GO:0006829">
    <property type="term" value="P:zinc ion transport"/>
    <property type="evidence" value="ECO:0007669"/>
    <property type="project" value="InterPro"/>
</dbReference>
<dbReference type="Gene3D" id="1.20.1510.10">
    <property type="entry name" value="Cation efflux protein transmembrane domain"/>
    <property type="match status" value="1"/>
</dbReference>
<dbReference type="Pfam" id="PF01545">
    <property type="entry name" value="Cation_efflux"/>
    <property type="match status" value="1"/>
</dbReference>
<dbReference type="PANTHER" id="PTHR13414">
    <property type="entry name" value="HUEL-CATION TRANSPORTER"/>
    <property type="match status" value="1"/>
</dbReference>
<dbReference type="Proteomes" id="UP000267081">
    <property type="component" value="Unassembled WGS sequence"/>
</dbReference>
<feature type="transmembrane region" description="Helical" evidence="6">
    <location>
        <begin position="115"/>
        <end position="132"/>
    </location>
</feature>
<feature type="transmembrane region" description="Helical" evidence="6">
    <location>
        <begin position="170"/>
        <end position="190"/>
    </location>
</feature>
<evidence type="ECO:0000313" key="8">
    <source>
        <dbReference type="EMBL" id="RSD19922.1"/>
    </source>
</evidence>
<evidence type="ECO:0000256" key="4">
    <source>
        <dbReference type="ARBA" id="ARBA00022989"/>
    </source>
</evidence>
<gene>
    <name evidence="8" type="ORF">EIY87_16955</name>
</gene>
<evidence type="ECO:0000256" key="2">
    <source>
        <dbReference type="ARBA" id="ARBA00022448"/>
    </source>
</evidence>
<dbReference type="InterPro" id="IPR027469">
    <property type="entry name" value="Cation_efflux_TMD_sf"/>
</dbReference>
<evidence type="ECO:0000256" key="3">
    <source>
        <dbReference type="ARBA" id="ARBA00022692"/>
    </source>
</evidence>
<dbReference type="AlphaFoldDB" id="A0A427TC40"/>
<dbReference type="GO" id="GO:0008324">
    <property type="term" value="F:monoatomic cation transmembrane transporter activity"/>
    <property type="evidence" value="ECO:0007669"/>
    <property type="project" value="InterPro"/>
</dbReference>
<reference evidence="8 9" key="1">
    <citation type="submission" date="2018-12" db="EMBL/GenBank/DDBJ databases">
        <title>Amycolatopsis eburnea sp. nov. actinomycete associate with arbuscular mycorrhiza fungal spore.</title>
        <authorList>
            <person name="Lumyong S."/>
            <person name="Chaiya L."/>
        </authorList>
    </citation>
    <scope>NUCLEOTIDE SEQUENCE [LARGE SCALE GENOMIC DNA]</scope>
    <source>
        <strain evidence="8 9">GLM-1</strain>
    </source>
</reference>
<dbReference type="OrthoDB" id="9806522at2"/>
<keyword evidence="9" id="KW-1185">Reference proteome</keyword>
<dbReference type="EMBL" id="RSEC01000036">
    <property type="protein sequence ID" value="RSD19922.1"/>
    <property type="molecule type" value="Genomic_DNA"/>
</dbReference>
<accession>A0A427TC40</accession>
<dbReference type="InterPro" id="IPR058533">
    <property type="entry name" value="Cation_efflux_TM"/>
</dbReference>
<dbReference type="SUPFAM" id="SSF160240">
    <property type="entry name" value="Cation efflux protein cytoplasmic domain-like"/>
    <property type="match status" value="1"/>
</dbReference>
<comment type="caution">
    <text evidence="8">The sequence shown here is derived from an EMBL/GenBank/DDBJ whole genome shotgun (WGS) entry which is preliminary data.</text>
</comment>
<dbReference type="PANTHER" id="PTHR13414:SF9">
    <property type="entry name" value="PROTON-COUPLED ZINC ANTIPORTER SLC30A9, MITOCHONDRIAL"/>
    <property type="match status" value="1"/>
</dbReference>